<dbReference type="GO" id="GO:0008360">
    <property type="term" value="P:regulation of cell shape"/>
    <property type="evidence" value="ECO:0007669"/>
    <property type="project" value="UniProtKB-KW"/>
</dbReference>
<dbReference type="Pfam" id="PF02875">
    <property type="entry name" value="Mur_ligase_C"/>
    <property type="match status" value="1"/>
</dbReference>
<dbReference type="InterPro" id="IPR036615">
    <property type="entry name" value="Mur_ligase_C_dom_sf"/>
</dbReference>
<evidence type="ECO:0000256" key="7">
    <source>
        <dbReference type="ARBA" id="ARBA00022984"/>
    </source>
</evidence>
<dbReference type="AlphaFoldDB" id="A0A935UFG7"/>
<proteinExistence type="inferred from homology"/>
<evidence type="ECO:0000256" key="11">
    <source>
        <dbReference type="RuleBase" id="RU004136"/>
    </source>
</evidence>
<keyword evidence="2 10" id="KW-0436">Ligase</keyword>
<evidence type="ECO:0000256" key="9">
    <source>
        <dbReference type="ARBA" id="ARBA00023316"/>
    </source>
</evidence>
<keyword evidence="4 10" id="KW-0547">Nucleotide-binding</keyword>
<evidence type="ECO:0000259" key="13">
    <source>
        <dbReference type="Pfam" id="PF02875"/>
    </source>
</evidence>
<dbReference type="GO" id="GO:0005524">
    <property type="term" value="F:ATP binding"/>
    <property type="evidence" value="ECO:0007669"/>
    <property type="project" value="UniProtKB-UniRule"/>
</dbReference>
<evidence type="ECO:0000259" key="12">
    <source>
        <dbReference type="Pfam" id="PF01225"/>
    </source>
</evidence>
<keyword evidence="3 10" id="KW-0132">Cell division</keyword>
<dbReference type="Gene3D" id="3.40.1190.10">
    <property type="entry name" value="Mur-like, catalytic domain"/>
    <property type="match status" value="1"/>
</dbReference>
<dbReference type="GO" id="GO:0047480">
    <property type="term" value="F:UDP-N-acetylmuramoyl-tripeptide-D-alanyl-D-alanine ligase activity"/>
    <property type="evidence" value="ECO:0007669"/>
    <property type="project" value="UniProtKB-UniRule"/>
</dbReference>
<dbReference type="InterPro" id="IPR035911">
    <property type="entry name" value="MurE/MurF_N"/>
</dbReference>
<keyword evidence="8 10" id="KW-0131">Cell cycle</keyword>
<accession>A0A935UFG7</accession>
<dbReference type="InterPro" id="IPR000713">
    <property type="entry name" value="Mur_ligase_N"/>
</dbReference>
<sequence>MMDLLSAARAMAGKLAGDNLSFCGVSTDSRTIGAGELFLALRGENFDGHHYVAVAQARGAAAAVVAADAADGLSSLGLPLILVDETRLALGALAADWRSRFTLPVIAVTGSNGKTTTKEMIASILKAAFGEAVLSTAGNYNNDIGLPLTLLRLNAGHRAAIIEMGMNHPGEIAYLAGIARPAVAVVTNAQRAHLAGMGSLEAIAREKGSIYSGLDEHGIAVFNADDPWADLWRAQSRGLGVMTFGFEQPADVSGKAYLHGLESRLSVVAAGGQFEVLLALPGQHNARNALAAAAACLAAGVSLTAVQAGLASFRGLKGRLQRRAAVHGSVLLDDTYNANPDSVRAGIDVLAATIGRKVLVLGDMGEIGEMSGQFHDEIGGYAKSQGVDRLLALGDASALAAHNFGAGGEHYTNMDKLIAALTAELTPETTVLVKGSRFMRMERVAEAISLPSEGSE</sequence>
<feature type="domain" description="Mur ligase C-terminal" evidence="13">
    <location>
        <begin position="318"/>
        <end position="437"/>
    </location>
</feature>
<dbReference type="Gene3D" id="3.40.1390.10">
    <property type="entry name" value="MurE/MurF, N-terminal domain"/>
    <property type="match status" value="1"/>
</dbReference>
<keyword evidence="9 10" id="KW-0961">Cell wall biogenesis/degradation</keyword>
<evidence type="ECO:0000256" key="4">
    <source>
        <dbReference type="ARBA" id="ARBA00022741"/>
    </source>
</evidence>
<dbReference type="GO" id="GO:0005737">
    <property type="term" value="C:cytoplasm"/>
    <property type="evidence" value="ECO:0007669"/>
    <property type="project" value="UniProtKB-SubCell"/>
</dbReference>
<gene>
    <name evidence="10 15" type="primary">murF</name>
    <name evidence="15" type="ORF">IPJ27_07515</name>
</gene>
<dbReference type="SUPFAM" id="SSF53244">
    <property type="entry name" value="MurD-like peptide ligases, peptide-binding domain"/>
    <property type="match status" value="1"/>
</dbReference>
<keyword evidence="1 10" id="KW-0963">Cytoplasm</keyword>
<name>A0A935UFG7_9PROT</name>
<dbReference type="InterPro" id="IPR005863">
    <property type="entry name" value="UDP-N-AcMur_synth"/>
</dbReference>
<dbReference type="Gene3D" id="3.90.190.20">
    <property type="entry name" value="Mur ligase, C-terminal domain"/>
    <property type="match status" value="1"/>
</dbReference>
<dbReference type="Proteomes" id="UP000697998">
    <property type="component" value="Unassembled WGS sequence"/>
</dbReference>
<evidence type="ECO:0000256" key="5">
    <source>
        <dbReference type="ARBA" id="ARBA00022840"/>
    </source>
</evidence>
<comment type="similarity">
    <text evidence="10">Belongs to the MurCDEF family. MurF subfamily.</text>
</comment>
<dbReference type="GO" id="GO:0051301">
    <property type="term" value="P:cell division"/>
    <property type="evidence" value="ECO:0007669"/>
    <property type="project" value="UniProtKB-KW"/>
</dbReference>
<evidence type="ECO:0000256" key="3">
    <source>
        <dbReference type="ARBA" id="ARBA00022618"/>
    </source>
</evidence>
<evidence type="ECO:0000259" key="14">
    <source>
        <dbReference type="Pfam" id="PF08245"/>
    </source>
</evidence>
<comment type="function">
    <text evidence="10 11">Involved in cell wall formation. Catalyzes the final step in the synthesis of UDP-N-acetylmuramoyl-pentapeptide, the precursor of murein.</text>
</comment>
<evidence type="ECO:0000313" key="15">
    <source>
        <dbReference type="EMBL" id="MBK7674617.1"/>
    </source>
</evidence>
<dbReference type="Pfam" id="PF01225">
    <property type="entry name" value="Mur_ligase"/>
    <property type="match status" value="1"/>
</dbReference>
<dbReference type="HAMAP" id="MF_02019">
    <property type="entry name" value="MurF"/>
    <property type="match status" value="1"/>
</dbReference>
<dbReference type="InterPro" id="IPR036565">
    <property type="entry name" value="Mur-like_cat_sf"/>
</dbReference>
<keyword evidence="7 10" id="KW-0573">Peptidoglycan synthesis</keyword>
<keyword evidence="5 10" id="KW-0067">ATP-binding</keyword>
<reference evidence="15 16" key="1">
    <citation type="submission" date="2020-10" db="EMBL/GenBank/DDBJ databases">
        <title>Connecting structure to function with the recovery of over 1000 high-quality activated sludge metagenome-assembled genomes encoding full-length rRNA genes using long-read sequencing.</title>
        <authorList>
            <person name="Singleton C.M."/>
            <person name="Petriglieri F."/>
            <person name="Kristensen J.M."/>
            <person name="Kirkegaard R.H."/>
            <person name="Michaelsen T.Y."/>
            <person name="Andersen M.H."/>
            <person name="Karst S.M."/>
            <person name="Dueholm M.S."/>
            <person name="Nielsen P.H."/>
            <person name="Albertsen M."/>
        </authorList>
    </citation>
    <scope>NUCLEOTIDE SEQUENCE [LARGE SCALE GENOMIC DNA]</scope>
    <source>
        <strain evidence="15">EsbW_18-Q3-R4-48_BATAC.285</strain>
    </source>
</reference>
<comment type="catalytic activity">
    <reaction evidence="10 11">
        <text>D-alanyl-D-alanine + UDP-N-acetyl-alpha-D-muramoyl-L-alanyl-gamma-D-glutamyl-meso-2,6-diaminopimelate + ATP = UDP-N-acetyl-alpha-D-muramoyl-L-alanyl-gamma-D-glutamyl-meso-2,6-diaminopimeloyl-D-alanyl-D-alanine + ADP + phosphate + H(+)</text>
        <dbReference type="Rhea" id="RHEA:28374"/>
        <dbReference type="ChEBI" id="CHEBI:15378"/>
        <dbReference type="ChEBI" id="CHEBI:30616"/>
        <dbReference type="ChEBI" id="CHEBI:43474"/>
        <dbReference type="ChEBI" id="CHEBI:57822"/>
        <dbReference type="ChEBI" id="CHEBI:61386"/>
        <dbReference type="ChEBI" id="CHEBI:83905"/>
        <dbReference type="ChEBI" id="CHEBI:456216"/>
        <dbReference type="EC" id="6.3.2.10"/>
    </reaction>
</comment>
<feature type="binding site" evidence="10">
    <location>
        <begin position="110"/>
        <end position="116"/>
    </location>
    <ligand>
        <name>ATP</name>
        <dbReference type="ChEBI" id="CHEBI:30616"/>
    </ligand>
</feature>
<dbReference type="GO" id="GO:0071555">
    <property type="term" value="P:cell wall organization"/>
    <property type="evidence" value="ECO:0007669"/>
    <property type="project" value="UniProtKB-KW"/>
</dbReference>
<evidence type="ECO:0000256" key="6">
    <source>
        <dbReference type="ARBA" id="ARBA00022960"/>
    </source>
</evidence>
<evidence type="ECO:0000256" key="8">
    <source>
        <dbReference type="ARBA" id="ARBA00023306"/>
    </source>
</evidence>
<evidence type="ECO:0000256" key="2">
    <source>
        <dbReference type="ARBA" id="ARBA00022598"/>
    </source>
</evidence>
<evidence type="ECO:0000256" key="10">
    <source>
        <dbReference type="HAMAP-Rule" id="MF_02019"/>
    </source>
</evidence>
<organism evidence="15 16">
    <name type="scientific">Candidatus Accumulibacter proximus</name>
    <dbReference type="NCBI Taxonomy" id="2954385"/>
    <lineage>
        <taxon>Bacteria</taxon>
        <taxon>Pseudomonadati</taxon>
        <taxon>Pseudomonadota</taxon>
        <taxon>Betaproteobacteria</taxon>
        <taxon>Candidatus Accumulibacter</taxon>
    </lineage>
</organism>
<evidence type="ECO:0000313" key="16">
    <source>
        <dbReference type="Proteomes" id="UP000697998"/>
    </source>
</evidence>
<comment type="pathway">
    <text evidence="10 11">Cell wall biogenesis; peptidoglycan biosynthesis.</text>
</comment>
<dbReference type="InterPro" id="IPR051046">
    <property type="entry name" value="MurCDEF_CellWall_CoF430Synth"/>
</dbReference>
<dbReference type="GO" id="GO:0009252">
    <property type="term" value="P:peptidoglycan biosynthetic process"/>
    <property type="evidence" value="ECO:0007669"/>
    <property type="project" value="UniProtKB-UniRule"/>
</dbReference>
<dbReference type="InterPro" id="IPR013221">
    <property type="entry name" value="Mur_ligase_cen"/>
</dbReference>
<evidence type="ECO:0000256" key="1">
    <source>
        <dbReference type="ARBA" id="ARBA00022490"/>
    </source>
</evidence>
<dbReference type="NCBIfam" id="TIGR01143">
    <property type="entry name" value="murF"/>
    <property type="match status" value="1"/>
</dbReference>
<dbReference type="InterPro" id="IPR004101">
    <property type="entry name" value="Mur_ligase_C"/>
</dbReference>
<dbReference type="PANTHER" id="PTHR43024">
    <property type="entry name" value="UDP-N-ACETYLMURAMOYL-TRIPEPTIDE--D-ALANYL-D-ALANINE LIGASE"/>
    <property type="match status" value="1"/>
</dbReference>
<dbReference type="EC" id="6.3.2.10" evidence="10 11"/>
<feature type="domain" description="Mur ligase central" evidence="14">
    <location>
        <begin position="108"/>
        <end position="296"/>
    </location>
</feature>
<dbReference type="SUPFAM" id="SSF53623">
    <property type="entry name" value="MurD-like peptide ligases, catalytic domain"/>
    <property type="match status" value="1"/>
</dbReference>
<protein>
    <recommendedName>
        <fullName evidence="10 11">UDP-N-acetylmuramoyl-tripeptide--D-alanyl-D-alanine ligase</fullName>
        <ecNumber evidence="10 11">6.3.2.10</ecNumber>
    </recommendedName>
    <alternativeName>
        <fullName evidence="10">D-alanyl-D-alanine-adding enzyme</fullName>
    </alternativeName>
</protein>
<comment type="caution">
    <text evidence="15">The sequence shown here is derived from an EMBL/GenBank/DDBJ whole genome shotgun (WGS) entry which is preliminary data.</text>
</comment>
<dbReference type="Pfam" id="PF08245">
    <property type="entry name" value="Mur_ligase_M"/>
    <property type="match status" value="1"/>
</dbReference>
<comment type="subcellular location">
    <subcellularLocation>
        <location evidence="10 11">Cytoplasm</location>
    </subcellularLocation>
</comment>
<dbReference type="SUPFAM" id="SSF63418">
    <property type="entry name" value="MurE/MurF N-terminal domain"/>
    <property type="match status" value="1"/>
</dbReference>
<dbReference type="PANTHER" id="PTHR43024:SF1">
    <property type="entry name" value="UDP-N-ACETYLMURAMOYL-TRIPEPTIDE--D-ALANYL-D-ALANINE LIGASE"/>
    <property type="match status" value="1"/>
</dbReference>
<feature type="domain" description="Mur ligase N-terminal catalytic" evidence="12">
    <location>
        <begin position="24"/>
        <end position="97"/>
    </location>
</feature>
<dbReference type="EMBL" id="JADJMH010000005">
    <property type="protein sequence ID" value="MBK7674617.1"/>
    <property type="molecule type" value="Genomic_DNA"/>
</dbReference>
<keyword evidence="6 10" id="KW-0133">Cell shape</keyword>